<name>A0A433S9N9_9BURK</name>
<reference evidence="2 3" key="1">
    <citation type="submission" date="2018-01" db="EMBL/GenBank/DDBJ databases">
        <title>Saezia sanguinis gen. nov., sp. nov., in the order Burkholderiales isolated from human blood.</title>
        <authorList>
            <person name="Medina-Pascual M.J."/>
            <person name="Valdezate S."/>
            <person name="Monzon S."/>
            <person name="Cuesta I."/>
            <person name="Carrasco G."/>
            <person name="Villalon P."/>
            <person name="Saez-Nieto J.A."/>
        </authorList>
    </citation>
    <scope>NUCLEOTIDE SEQUENCE [LARGE SCALE GENOMIC DNA]</scope>
    <source>
        <strain evidence="2 3">CNM695-12</strain>
    </source>
</reference>
<accession>A0A433S9N9</accession>
<comment type="caution">
    <text evidence="2">The sequence shown here is derived from an EMBL/GenBank/DDBJ whole genome shotgun (WGS) entry which is preliminary data.</text>
</comment>
<evidence type="ECO:0000313" key="2">
    <source>
        <dbReference type="EMBL" id="RUS65384.1"/>
    </source>
</evidence>
<sequence>MAAEKEILLTSGGAYIKIRDGNIYLHGPGIIEHKAASFPFKGPTSLSYAMPHLPKLEGNYNLRFHFVDDDGVPYANKEYTLFFPDGSSTTGVTDENGYTLTEYFDFPEKIRAHLKLDQLG</sequence>
<dbReference type="Proteomes" id="UP000286947">
    <property type="component" value="Unassembled WGS sequence"/>
</dbReference>
<dbReference type="InterPro" id="IPR018769">
    <property type="entry name" value="VgrG2_DUF2345"/>
</dbReference>
<gene>
    <name evidence="2" type="ORF">CUZ56_03033</name>
</gene>
<feature type="domain" description="DUF2345" evidence="1">
    <location>
        <begin position="2"/>
        <end position="43"/>
    </location>
</feature>
<evidence type="ECO:0000313" key="3">
    <source>
        <dbReference type="Proteomes" id="UP000286947"/>
    </source>
</evidence>
<proteinExistence type="predicted"/>
<evidence type="ECO:0000259" key="1">
    <source>
        <dbReference type="Pfam" id="PF10106"/>
    </source>
</evidence>
<organism evidence="2 3">
    <name type="scientific">Saezia sanguinis</name>
    <dbReference type="NCBI Taxonomy" id="1965230"/>
    <lineage>
        <taxon>Bacteria</taxon>
        <taxon>Pseudomonadati</taxon>
        <taxon>Pseudomonadota</taxon>
        <taxon>Betaproteobacteria</taxon>
        <taxon>Burkholderiales</taxon>
        <taxon>Saeziaceae</taxon>
        <taxon>Saezia</taxon>
    </lineage>
</organism>
<protein>
    <recommendedName>
        <fullName evidence="1">DUF2345 domain-containing protein</fullName>
    </recommendedName>
</protein>
<dbReference type="AlphaFoldDB" id="A0A433S9N9"/>
<keyword evidence="3" id="KW-1185">Reference proteome</keyword>
<dbReference type="EMBL" id="PQSP01000016">
    <property type="protein sequence ID" value="RUS65384.1"/>
    <property type="molecule type" value="Genomic_DNA"/>
</dbReference>
<dbReference type="Pfam" id="PF10106">
    <property type="entry name" value="DUF2345"/>
    <property type="match status" value="1"/>
</dbReference>